<proteinExistence type="inferred from homology"/>
<evidence type="ECO:0008006" key="7">
    <source>
        <dbReference type="Google" id="ProtNLM"/>
    </source>
</evidence>
<gene>
    <name evidence="5" type="ORF">Acor_32100</name>
</gene>
<dbReference type="Proteomes" id="UP000334990">
    <property type="component" value="Unassembled WGS sequence"/>
</dbReference>
<comment type="caution">
    <text evidence="5">The sequence shown here is derived from an EMBL/GenBank/DDBJ whole genome shotgun (WGS) entry which is preliminary data.</text>
</comment>
<evidence type="ECO:0000313" key="5">
    <source>
        <dbReference type="EMBL" id="GES01146.1"/>
    </source>
</evidence>
<dbReference type="SUPFAM" id="SSF53623">
    <property type="entry name" value="MurD-like peptide ligases, catalytic domain"/>
    <property type="match status" value="1"/>
</dbReference>
<evidence type="ECO:0000256" key="2">
    <source>
        <dbReference type="ARBA" id="ARBA00022598"/>
    </source>
</evidence>
<dbReference type="GO" id="GO:0004326">
    <property type="term" value="F:tetrahydrofolylpolyglutamate synthase activity"/>
    <property type="evidence" value="ECO:0007669"/>
    <property type="project" value="InterPro"/>
</dbReference>
<dbReference type="GO" id="GO:0008841">
    <property type="term" value="F:dihydrofolate synthase activity"/>
    <property type="evidence" value="ECO:0007669"/>
    <property type="project" value="TreeGrafter"/>
</dbReference>
<accession>A0A5M3VXB6</accession>
<sequence>MVGSKGKGTAATYASAFLAASGGRVVTVTSPGLRSNRERIRLDGAAISTADLESLGDQISRGLSLLPGRDQLPGHLAPAGLFTTAGVLYAQAVEADYLVLEAGMGGGSDEVSLFPPSVVAIAEIFAEHVGVLGDSPEEIAREKASVVAGQTEAVLSLPQQPSVREAIESVVRDRAGLELDVLDAVGGSLPMRVLPPSYGRWNAELGCAAARRMLELLDRDLPQPGALERVLESVRLPGRMSRHVVPGGETEVWIDSPISQAGIATALKMTRERWKTIDHVLLCLPDHKDVAGAIIELAGYPVTFVRLADAHFTFTKSLPDEWPVIDESELTPQFLSGLGKRVLSLGTVFFSGRMLDVLNAQTERLFVA</sequence>
<dbReference type="AlphaFoldDB" id="A0A5M3VXB6"/>
<dbReference type="GO" id="GO:0005524">
    <property type="term" value="F:ATP binding"/>
    <property type="evidence" value="ECO:0007669"/>
    <property type="project" value="UniProtKB-KW"/>
</dbReference>
<dbReference type="InterPro" id="IPR036565">
    <property type="entry name" value="Mur-like_cat_sf"/>
</dbReference>
<comment type="similarity">
    <text evidence="1">Belongs to the folylpolyglutamate synthase family.</text>
</comment>
<evidence type="ECO:0000256" key="4">
    <source>
        <dbReference type="ARBA" id="ARBA00022840"/>
    </source>
</evidence>
<evidence type="ECO:0000256" key="3">
    <source>
        <dbReference type="ARBA" id="ARBA00022741"/>
    </source>
</evidence>
<dbReference type="PANTHER" id="PTHR11136:SF0">
    <property type="entry name" value="DIHYDROFOLATE SYNTHETASE-RELATED"/>
    <property type="match status" value="1"/>
</dbReference>
<evidence type="ECO:0000313" key="6">
    <source>
        <dbReference type="Proteomes" id="UP000334990"/>
    </source>
</evidence>
<evidence type="ECO:0000256" key="1">
    <source>
        <dbReference type="ARBA" id="ARBA00008276"/>
    </source>
</evidence>
<reference evidence="5 6" key="1">
    <citation type="submission" date="2019-10" db="EMBL/GenBank/DDBJ databases">
        <title>Whole genome shotgun sequence of Acrocarpospora corrugata NBRC 13972.</title>
        <authorList>
            <person name="Ichikawa N."/>
            <person name="Kimura A."/>
            <person name="Kitahashi Y."/>
            <person name="Komaki H."/>
            <person name="Oguchi A."/>
        </authorList>
    </citation>
    <scope>NUCLEOTIDE SEQUENCE [LARGE SCALE GENOMIC DNA]</scope>
    <source>
        <strain evidence="5 6">NBRC 13972</strain>
    </source>
</reference>
<keyword evidence="4" id="KW-0067">ATP-binding</keyword>
<organism evidence="5 6">
    <name type="scientific">Acrocarpospora corrugata</name>
    <dbReference type="NCBI Taxonomy" id="35763"/>
    <lineage>
        <taxon>Bacteria</taxon>
        <taxon>Bacillati</taxon>
        <taxon>Actinomycetota</taxon>
        <taxon>Actinomycetes</taxon>
        <taxon>Streptosporangiales</taxon>
        <taxon>Streptosporangiaceae</taxon>
        <taxon>Acrocarpospora</taxon>
    </lineage>
</organism>
<dbReference type="GO" id="GO:0005737">
    <property type="term" value="C:cytoplasm"/>
    <property type="evidence" value="ECO:0007669"/>
    <property type="project" value="TreeGrafter"/>
</dbReference>
<keyword evidence="3" id="KW-0547">Nucleotide-binding</keyword>
<keyword evidence="2" id="KW-0436">Ligase</keyword>
<dbReference type="EMBL" id="BLAD01000048">
    <property type="protein sequence ID" value="GES01146.1"/>
    <property type="molecule type" value="Genomic_DNA"/>
</dbReference>
<protein>
    <recommendedName>
        <fullName evidence="7">Mur ligase central domain-containing protein</fullName>
    </recommendedName>
</protein>
<keyword evidence="6" id="KW-1185">Reference proteome</keyword>
<dbReference type="Gene3D" id="3.40.1190.10">
    <property type="entry name" value="Mur-like, catalytic domain"/>
    <property type="match status" value="1"/>
</dbReference>
<name>A0A5M3VXB6_9ACTN</name>
<dbReference type="InterPro" id="IPR001645">
    <property type="entry name" value="Folylpolyglutamate_synth"/>
</dbReference>
<dbReference type="PANTHER" id="PTHR11136">
    <property type="entry name" value="FOLYLPOLYGLUTAMATE SYNTHASE-RELATED"/>
    <property type="match status" value="1"/>
</dbReference>